<dbReference type="OrthoDB" id="3538998at2759"/>
<protein>
    <submittedName>
        <fullName evidence="3">Uncharacterized protein</fullName>
    </submittedName>
</protein>
<accession>A0A9W4H9F1</accession>
<reference evidence="3" key="1">
    <citation type="submission" date="2021-07" db="EMBL/GenBank/DDBJ databases">
        <authorList>
            <person name="Branca A.L. A."/>
        </authorList>
    </citation>
    <scope>NUCLEOTIDE SEQUENCE</scope>
</reference>
<name>A0A9W4H9F1_PENOL</name>
<evidence type="ECO:0000313" key="3">
    <source>
        <dbReference type="EMBL" id="CAG7939156.1"/>
    </source>
</evidence>
<keyword evidence="4" id="KW-1185">Reference proteome</keyword>
<evidence type="ECO:0000313" key="4">
    <source>
        <dbReference type="Proteomes" id="UP001153618"/>
    </source>
</evidence>
<feature type="compositionally biased region" description="Low complexity" evidence="1">
    <location>
        <begin position="327"/>
        <end position="344"/>
    </location>
</feature>
<dbReference type="AlphaFoldDB" id="A0A9W4H9F1"/>
<gene>
    <name evidence="3" type="ORF">POLS_LOCUS122</name>
</gene>
<comment type="caution">
    <text evidence="3">The sequence shown here is derived from an EMBL/GenBank/DDBJ whole genome shotgun (WGS) entry which is preliminary data.</text>
</comment>
<dbReference type="EMBL" id="CAJVOS010000006">
    <property type="protein sequence ID" value="CAG7939156.1"/>
    <property type="molecule type" value="Genomic_DNA"/>
</dbReference>
<keyword evidence="2" id="KW-0732">Signal</keyword>
<feature type="signal peptide" evidence="2">
    <location>
        <begin position="1"/>
        <end position="20"/>
    </location>
</feature>
<evidence type="ECO:0000256" key="1">
    <source>
        <dbReference type="SAM" id="MobiDB-lite"/>
    </source>
</evidence>
<dbReference type="Proteomes" id="UP001153618">
    <property type="component" value="Unassembled WGS sequence"/>
</dbReference>
<organism evidence="3 4">
    <name type="scientific">Penicillium olsonii</name>
    <dbReference type="NCBI Taxonomy" id="99116"/>
    <lineage>
        <taxon>Eukaryota</taxon>
        <taxon>Fungi</taxon>
        <taxon>Dikarya</taxon>
        <taxon>Ascomycota</taxon>
        <taxon>Pezizomycotina</taxon>
        <taxon>Eurotiomycetes</taxon>
        <taxon>Eurotiomycetidae</taxon>
        <taxon>Eurotiales</taxon>
        <taxon>Aspergillaceae</taxon>
        <taxon>Penicillium</taxon>
    </lineage>
</organism>
<feature type="chain" id="PRO_5040807387" evidence="2">
    <location>
        <begin position="21"/>
        <end position="374"/>
    </location>
</feature>
<sequence length="374" mass="39205">MASVAVGLVAFLALSPFALTEKVGYLESTSCADPKGLVTCYKNAEERYTTCINENCGGGGEACSKSCGGSISCMNSKCPGLGIDCMNVCGAEQSALQMDCAGSHCWNQVYSCEYQDTVIGWIDQYPNPNRDGLPFFPAPDNAPGSCSCNLGKVDRKLYLGTQQMTTCSNNETNLNQFTKVDDITSYGKACRCCAFSSIISSIWDTCPDTKPSLLGADEWFSGVLNPGDWDECGPYLENYDCAGDLGFGREDAGAFSKFWSPTSMPTNGTKTASNIAGAITSPVSGNTFTWSMGETTNAFGRTTSPLIHTVTVTSANAVVTGKGKAQATSDGESTATGTSSSAAESETKPGIGSSLGVPSWTMAGFMVAVLFSTF</sequence>
<proteinExistence type="predicted"/>
<feature type="region of interest" description="Disordered" evidence="1">
    <location>
        <begin position="321"/>
        <end position="354"/>
    </location>
</feature>
<evidence type="ECO:0000256" key="2">
    <source>
        <dbReference type="SAM" id="SignalP"/>
    </source>
</evidence>